<feature type="region of interest" description="Disordered" evidence="1">
    <location>
        <begin position="209"/>
        <end position="252"/>
    </location>
</feature>
<dbReference type="AlphaFoldDB" id="A0A8H5C848"/>
<evidence type="ECO:0000313" key="2">
    <source>
        <dbReference type="EMBL" id="KAF5336331.1"/>
    </source>
</evidence>
<proteinExistence type="predicted"/>
<evidence type="ECO:0000313" key="3">
    <source>
        <dbReference type="Proteomes" id="UP000541558"/>
    </source>
</evidence>
<feature type="compositionally biased region" description="Basic and acidic residues" evidence="1">
    <location>
        <begin position="220"/>
        <end position="232"/>
    </location>
</feature>
<accession>A0A8H5C848</accession>
<evidence type="ECO:0000256" key="1">
    <source>
        <dbReference type="SAM" id="MobiDB-lite"/>
    </source>
</evidence>
<dbReference type="Proteomes" id="UP000541558">
    <property type="component" value="Unassembled WGS sequence"/>
</dbReference>
<name>A0A8H5C848_9AGAR</name>
<gene>
    <name evidence="2" type="ORF">D9611_006652</name>
</gene>
<dbReference type="EMBL" id="JAACJK010000058">
    <property type="protein sequence ID" value="KAF5336331.1"/>
    <property type="molecule type" value="Genomic_DNA"/>
</dbReference>
<protein>
    <submittedName>
        <fullName evidence="2">Uncharacterized protein</fullName>
    </submittedName>
</protein>
<dbReference type="OrthoDB" id="10610194at2759"/>
<keyword evidence="3" id="KW-1185">Reference proteome</keyword>
<sequence length="252" mass="26968">MISHFNTNTPATHSLRNCGIQGVVGWKLGGVFFAIKIEACNGICSPGEPKVTPVYHPECKKISSGQREVNRAATNACTAREMAREGAHEGMSTNEPGEGFETGAALPVDPVFPFTEHRNAPATSLHEIEVLLLLASKESGGQQPEGIVLAGVHSPASSNLAHTARSLCSRGGTTDLGMRPDYASKGYRCFLRVGFAAFSVHSLSFSYQHPIPPPQSPGNSEDRRVQTQDEPTHSNSQPNYSTAAWTNTAELP</sequence>
<organism evidence="2 3">
    <name type="scientific">Ephemerocybe angulata</name>
    <dbReference type="NCBI Taxonomy" id="980116"/>
    <lineage>
        <taxon>Eukaryota</taxon>
        <taxon>Fungi</taxon>
        <taxon>Dikarya</taxon>
        <taxon>Basidiomycota</taxon>
        <taxon>Agaricomycotina</taxon>
        <taxon>Agaricomycetes</taxon>
        <taxon>Agaricomycetidae</taxon>
        <taxon>Agaricales</taxon>
        <taxon>Agaricineae</taxon>
        <taxon>Psathyrellaceae</taxon>
        <taxon>Ephemerocybe</taxon>
    </lineage>
</organism>
<reference evidence="2 3" key="1">
    <citation type="journal article" date="2020" name="ISME J.">
        <title>Uncovering the hidden diversity of litter-decomposition mechanisms in mushroom-forming fungi.</title>
        <authorList>
            <person name="Floudas D."/>
            <person name="Bentzer J."/>
            <person name="Ahren D."/>
            <person name="Johansson T."/>
            <person name="Persson P."/>
            <person name="Tunlid A."/>
        </authorList>
    </citation>
    <scope>NUCLEOTIDE SEQUENCE [LARGE SCALE GENOMIC DNA]</scope>
    <source>
        <strain evidence="2 3">CBS 175.51</strain>
    </source>
</reference>
<feature type="compositionally biased region" description="Polar residues" evidence="1">
    <location>
        <begin position="233"/>
        <end position="252"/>
    </location>
</feature>
<comment type="caution">
    <text evidence="2">The sequence shown here is derived from an EMBL/GenBank/DDBJ whole genome shotgun (WGS) entry which is preliminary data.</text>
</comment>